<dbReference type="AlphaFoldDB" id="A0A6C0LMP7"/>
<dbReference type="EMBL" id="MN740522">
    <property type="protein sequence ID" value="QHU30991.1"/>
    <property type="molecule type" value="Genomic_DNA"/>
</dbReference>
<sequence>MKNSFAFFSSAVIPIFASKEITPKLCVNCKFFINTVSANEYGSINALAGNEYGRCSLFKKKGKDVDYLVPEKNDFLYCLTARSYYDMCGNEGKKYVNKLDNKYIH</sequence>
<protein>
    <submittedName>
        <fullName evidence="1">Uncharacterized protein</fullName>
    </submittedName>
</protein>
<accession>A0A6C0LMP7</accession>
<name>A0A6C0LMP7_9ZZZZ</name>
<reference evidence="1" key="1">
    <citation type="journal article" date="2020" name="Nature">
        <title>Giant virus diversity and host interactions through global metagenomics.</title>
        <authorList>
            <person name="Schulz F."/>
            <person name="Roux S."/>
            <person name="Paez-Espino D."/>
            <person name="Jungbluth S."/>
            <person name="Walsh D.A."/>
            <person name="Denef V.J."/>
            <person name="McMahon K.D."/>
            <person name="Konstantinidis K.T."/>
            <person name="Eloe-Fadrosh E.A."/>
            <person name="Kyrpides N.C."/>
            <person name="Woyke T."/>
        </authorList>
    </citation>
    <scope>NUCLEOTIDE SEQUENCE</scope>
    <source>
        <strain evidence="1">GVMAG-M-3300027892-73</strain>
    </source>
</reference>
<proteinExistence type="predicted"/>
<organism evidence="1">
    <name type="scientific">viral metagenome</name>
    <dbReference type="NCBI Taxonomy" id="1070528"/>
    <lineage>
        <taxon>unclassified sequences</taxon>
        <taxon>metagenomes</taxon>
        <taxon>organismal metagenomes</taxon>
    </lineage>
</organism>
<evidence type="ECO:0000313" key="1">
    <source>
        <dbReference type="EMBL" id="QHU30991.1"/>
    </source>
</evidence>